<evidence type="ECO:0000313" key="2">
    <source>
        <dbReference type="Proteomes" id="UP000828390"/>
    </source>
</evidence>
<dbReference type="EMBL" id="JAIWYP010000005">
    <property type="protein sequence ID" value="KAH3821768.1"/>
    <property type="molecule type" value="Genomic_DNA"/>
</dbReference>
<keyword evidence="2" id="KW-1185">Reference proteome</keyword>
<reference evidence="1" key="2">
    <citation type="submission" date="2020-11" db="EMBL/GenBank/DDBJ databases">
        <authorList>
            <person name="McCartney M.A."/>
            <person name="Auch B."/>
            <person name="Kono T."/>
            <person name="Mallez S."/>
            <person name="Becker A."/>
            <person name="Gohl D.M."/>
            <person name="Silverstein K.A.T."/>
            <person name="Koren S."/>
            <person name="Bechman K.B."/>
            <person name="Herman A."/>
            <person name="Abrahante J.E."/>
            <person name="Garbe J."/>
        </authorList>
    </citation>
    <scope>NUCLEOTIDE SEQUENCE</scope>
    <source>
        <strain evidence="1">Duluth1</strain>
        <tissue evidence="1">Whole animal</tissue>
    </source>
</reference>
<name>A0A9D4GRS1_DREPO</name>
<sequence length="68" mass="7539">MDCMDCSSDTGKCEQILGWFRRTVWTAVATQVSVSRYRAGLDGLWTAVATQVSVSRYWAGLDGLYGLQ</sequence>
<dbReference type="AlphaFoldDB" id="A0A9D4GRS1"/>
<evidence type="ECO:0000313" key="1">
    <source>
        <dbReference type="EMBL" id="KAH3821768.1"/>
    </source>
</evidence>
<protein>
    <submittedName>
        <fullName evidence="1">Uncharacterized protein</fullName>
    </submittedName>
</protein>
<accession>A0A9D4GRS1</accession>
<dbReference type="Proteomes" id="UP000828390">
    <property type="component" value="Unassembled WGS sequence"/>
</dbReference>
<reference evidence="1" key="1">
    <citation type="journal article" date="2019" name="bioRxiv">
        <title>The Genome of the Zebra Mussel, Dreissena polymorpha: A Resource for Invasive Species Research.</title>
        <authorList>
            <person name="McCartney M.A."/>
            <person name="Auch B."/>
            <person name="Kono T."/>
            <person name="Mallez S."/>
            <person name="Zhang Y."/>
            <person name="Obille A."/>
            <person name="Becker A."/>
            <person name="Abrahante J.E."/>
            <person name="Garbe J."/>
            <person name="Badalamenti J.P."/>
            <person name="Herman A."/>
            <person name="Mangelson H."/>
            <person name="Liachko I."/>
            <person name="Sullivan S."/>
            <person name="Sone E.D."/>
            <person name="Koren S."/>
            <person name="Silverstein K.A.T."/>
            <person name="Beckman K.B."/>
            <person name="Gohl D.M."/>
        </authorList>
    </citation>
    <scope>NUCLEOTIDE SEQUENCE</scope>
    <source>
        <strain evidence="1">Duluth1</strain>
        <tissue evidence="1">Whole animal</tissue>
    </source>
</reference>
<gene>
    <name evidence="1" type="ORF">DPMN_123536</name>
</gene>
<organism evidence="1 2">
    <name type="scientific">Dreissena polymorpha</name>
    <name type="common">Zebra mussel</name>
    <name type="synonym">Mytilus polymorpha</name>
    <dbReference type="NCBI Taxonomy" id="45954"/>
    <lineage>
        <taxon>Eukaryota</taxon>
        <taxon>Metazoa</taxon>
        <taxon>Spiralia</taxon>
        <taxon>Lophotrochozoa</taxon>
        <taxon>Mollusca</taxon>
        <taxon>Bivalvia</taxon>
        <taxon>Autobranchia</taxon>
        <taxon>Heteroconchia</taxon>
        <taxon>Euheterodonta</taxon>
        <taxon>Imparidentia</taxon>
        <taxon>Neoheterodontei</taxon>
        <taxon>Myida</taxon>
        <taxon>Dreissenoidea</taxon>
        <taxon>Dreissenidae</taxon>
        <taxon>Dreissena</taxon>
    </lineage>
</organism>
<comment type="caution">
    <text evidence="1">The sequence shown here is derived from an EMBL/GenBank/DDBJ whole genome shotgun (WGS) entry which is preliminary data.</text>
</comment>
<proteinExistence type="predicted"/>